<accession>A0ABU0M3B2</accession>
<dbReference type="Pfam" id="PF03795">
    <property type="entry name" value="YCII"/>
    <property type="match status" value="1"/>
</dbReference>
<dbReference type="Proteomes" id="UP001223743">
    <property type="component" value="Unassembled WGS sequence"/>
</dbReference>
<dbReference type="RefSeq" id="WP_266281008.1">
    <property type="nucleotide sequence ID" value="NZ_JAPKNF010000001.1"/>
</dbReference>
<sequence>MRFLCLVIVDPTRFEGLTAADHQAITDESLAYDGELAARGILIAAHALGEPPTATTIRVRGEETFYTDGPFAELKEHVGGFILIDVRDRAEAMAVASKIPMARYGAIEVREIRVLS</sequence>
<organism evidence="3 4">
    <name type="scientific">Kaistia geumhonensis</name>
    <dbReference type="NCBI Taxonomy" id="410839"/>
    <lineage>
        <taxon>Bacteria</taxon>
        <taxon>Pseudomonadati</taxon>
        <taxon>Pseudomonadota</taxon>
        <taxon>Alphaproteobacteria</taxon>
        <taxon>Hyphomicrobiales</taxon>
        <taxon>Kaistiaceae</taxon>
        <taxon>Kaistia</taxon>
    </lineage>
</organism>
<dbReference type="SUPFAM" id="SSF54909">
    <property type="entry name" value="Dimeric alpha+beta barrel"/>
    <property type="match status" value="1"/>
</dbReference>
<reference evidence="3 4" key="1">
    <citation type="submission" date="2023-07" db="EMBL/GenBank/DDBJ databases">
        <title>Genomic Encyclopedia of Type Strains, Phase IV (KMG-IV): sequencing the most valuable type-strain genomes for metagenomic binning, comparative biology and taxonomic classification.</title>
        <authorList>
            <person name="Goeker M."/>
        </authorList>
    </citation>
    <scope>NUCLEOTIDE SEQUENCE [LARGE SCALE GENOMIC DNA]</scope>
    <source>
        <strain evidence="3 4">B1-1</strain>
    </source>
</reference>
<dbReference type="EMBL" id="JAUSWJ010000001">
    <property type="protein sequence ID" value="MDQ0515449.1"/>
    <property type="molecule type" value="Genomic_DNA"/>
</dbReference>
<dbReference type="InterPro" id="IPR005545">
    <property type="entry name" value="YCII"/>
</dbReference>
<name>A0ABU0M3B2_9HYPH</name>
<evidence type="ECO:0000256" key="1">
    <source>
        <dbReference type="ARBA" id="ARBA00007689"/>
    </source>
</evidence>
<protein>
    <recommendedName>
        <fullName evidence="2">YCII-related domain-containing protein</fullName>
    </recommendedName>
</protein>
<comment type="similarity">
    <text evidence="1">Belongs to the YciI family.</text>
</comment>
<dbReference type="InterPro" id="IPR011008">
    <property type="entry name" value="Dimeric_a/b-barrel"/>
</dbReference>
<keyword evidence="4" id="KW-1185">Reference proteome</keyword>
<evidence type="ECO:0000313" key="4">
    <source>
        <dbReference type="Proteomes" id="UP001223743"/>
    </source>
</evidence>
<dbReference type="PANTHER" id="PTHR35174:SF3">
    <property type="entry name" value="BLL7171 PROTEIN"/>
    <property type="match status" value="1"/>
</dbReference>
<evidence type="ECO:0000313" key="3">
    <source>
        <dbReference type="EMBL" id="MDQ0515449.1"/>
    </source>
</evidence>
<gene>
    <name evidence="3" type="ORF">QO015_001062</name>
</gene>
<dbReference type="PANTHER" id="PTHR35174">
    <property type="entry name" value="BLL7171 PROTEIN-RELATED"/>
    <property type="match status" value="1"/>
</dbReference>
<feature type="domain" description="YCII-related" evidence="2">
    <location>
        <begin position="1"/>
        <end position="113"/>
    </location>
</feature>
<evidence type="ECO:0000259" key="2">
    <source>
        <dbReference type="Pfam" id="PF03795"/>
    </source>
</evidence>
<comment type="caution">
    <text evidence="3">The sequence shown here is derived from an EMBL/GenBank/DDBJ whole genome shotgun (WGS) entry which is preliminary data.</text>
</comment>
<proteinExistence type="inferred from homology"/>
<dbReference type="Gene3D" id="3.30.70.1060">
    <property type="entry name" value="Dimeric alpha+beta barrel"/>
    <property type="match status" value="1"/>
</dbReference>